<evidence type="ECO:0000259" key="1">
    <source>
        <dbReference type="Pfam" id="PF14096"/>
    </source>
</evidence>
<protein>
    <recommendedName>
        <fullName evidence="1">DUF4274 domain-containing protein</fullName>
    </recommendedName>
</protein>
<dbReference type="RefSeq" id="WP_120334233.1">
    <property type="nucleotide sequence ID" value="NZ_MCAQ01000012.1"/>
</dbReference>
<sequence length="227" mass="26747">MKYKVSQKRAAFLAHQFFNYSFEGRELDFKTFQTIDEPIELQYIAENHNYDNGNELLNLIINHPKCDASTAKMIFFRSDIDSFIADKNNCCDTDLITSILGNFEKDFYSQELFYYNSEHDSNSLHFDHQEFLAHHPSAEGIFSKPKGKKIEPSFAQAFHQRSLKFYGRDFSIFNDDEKVLLKTPHKVVYFKHPLDLFLLKMNYMMIFLLHGNFQKIYPNGLIPLTRP</sequence>
<reference evidence="2 3" key="1">
    <citation type="submission" date="2016-07" db="EMBL/GenBank/DDBJ databases">
        <title>Genome analysis of Sphingobacterium siyangense T12B17.</title>
        <authorList>
            <person name="Xu D."/>
            <person name="Su Y."/>
            <person name="Zheng S."/>
        </authorList>
    </citation>
    <scope>NUCLEOTIDE SEQUENCE [LARGE SCALE GENOMIC DNA]</scope>
    <source>
        <strain evidence="2 3">T12B17</strain>
    </source>
</reference>
<gene>
    <name evidence="2" type="ORF">BCY89_05665</name>
</gene>
<dbReference type="EMBL" id="MCAQ01000012">
    <property type="protein sequence ID" value="RKF37138.1"/>
    <property type="molecule type" value="Genomic_DNA"/>
</dbReference>
<dbReference type="Pfam" id="PF14096">
    <property type="entry name" value="DUF4274"/>
    <property type="match status" value="1"/>
</dbReference>
<evidence type="ECO:0000313" key="2">
    <source>
        <dbReference type="EMBL" id="RKF37138.1"/>
    </source>
</evidence>
<name>A0A420FW25_9SPHI</name>
<dbReference type="InterPro" id="IPR025369">
    <property type="entry name" value="DUF4274"/>
</dbReference>
<accession>A0A420FW25</accession>
<proteinExistence type="predicted"/>
<dbReference type="Proteomes" id="UP000286402">
    <property type="component" value="Unassembled WGS sequence"/>
</dbReference>
<keyword evidence="3" id="KW-1185">Reference proteome</keyword>
<dbReference type="AlphaFoldDB" id="A0A420FW25"/>
<evidence type="ECO:0000313" key="3">
    <source>
        <dbReference type="Proteomes" id="UP000286402"/>
    </source>
</evidence>
<comment type="caution">
    <text evidence="2">The sequence shown here is derived from an EMBL/GenBank/DDBJ whole genome shotgun (WGS) entry which is preliminary data.</text>
</comment>
<organism evidence="2 3">
    <name type="scientific">Sphingobacterium siyangense</name>
    <dbReference type="NCBI Taxonomy" id="459529"/>
    <lineage>
        <taxon>Bacteria</taxon>
        <taxon>Pseudomonadati</taxon>
        <taxon>Bacteroidota</taxon>
        <taxon>Sphingobacteriia</taxon>
        <taxon>Sphingobacteriales</taxon>
        <taxon>Sphingobacteriaceae</taxon>
        <taxon>Sphingobacterium</taxon>
    </lineage>
</organism>
<feature type="domain" description="DUF4274" evidence="1">
    <location>
        <begin position="37"/>
        <end position="88"/>
    </location>
</feature>